<proteinExistence type="predicted"/>
<comment type="caution">
    <text evidence="4">The sequence shown here is derived from an EMBL/GenBank/DDBJ whole genome shotgun (WGS) entry which is preliminary data.</text>
</comment>
<evidence type="ECO:0000256" key="1">
    <source>
        <dbReference type="ARBA" id="ARBA00022829"/>
    </source>
</evidence>
<name>A0A2T0JY13_9ACTN</name>
<feature type="compositionally biased region" description="Acidic residues" evidence="3">
    <location>
        <begin position="325"/>
        <end position="338"/>
    </location>
</feature>
<feature type="region of interest" description="Disordered" evidence="3">
    <location>
        <begin position="298"/>
        <end position="350"/>
    </location>
</feature>
<evidence type="ECO:0000256" key="3">
    <source>
        <dbReference type="SAM" id="MobiDB-lite"/>
    </source>
</evidence>
<evidence type="ECO:0000313" key="5">
    <source>
        <dbReference type="Proteomes" id="UP000239415"/>
    </source>
</evidence>
<organism evidence="4 5">
    <name type="scientific">Actinoplanes italicus</name>
    <dbReference type="NCBI Taxonomy" id="113567"/>
    <lineage>
        <taxon>Bacteria</taxon>
        <taxon>Bacillati</taxon>
        <taxon>Actinomycetota</taxon>
        <taxon>Actinomycetes</taxon>
        <taxon>Micromonosporales</taxon>
        <taxon>Micromonosporaceae</taxon>
        <taxon>Actinoplanes</taxon>
    </lineage>
</organism>
<dbReference type="Gene3D" id="6.10.250.2410">
    <property type="match status" value="1"/>
</dbReference>
<dbReference type="AlphaFoldDB" id="A0A2T0JY13"/>
<keyword evidence="1" id="KW-0159">Chromosome partition</keyword>
<dbReference type="Proteomes" id="UP000239415">
    <property type="component" value="Unassembled WGS sequence"/>
</dbReference>
<dbReference type="EMBL" id="PVMZ01000025">
    <property type="protein sequence ID" value="PRX13364.1"/>
    <property type="molecule type" value="Genomic_DNA"/>
</dbReference>
<sequence>MRPEELVTGMVYGRHVLEEPAPSPPETDAAAPAADAGVPTAGVEIEASGFTVRLENFTGPFDLLLQLIGKHKLDVTEIALHQVTDDFIAYIRAMGDDWDLGETSEFLLVAATLLDLKAARLLPAAEVEDEEDLALLEARDLLFARLLQYKAFKEAAAHIAELEATGARRWPRMVTLEQRYADALPELVLGIGPERLLKMALKSFLPKPGPPQVSIAHIHQVRVSVREHANLLRDRLRRAGVATFSLLVADCENTLEVVARFLALLELYREGLIEFDQPVSLDELTVRWIGGDGDVELDVDDYEGSKPADDDTGSDDAPAARLDSDAPDSDLGTGDDEAPAGGPVAVEETS</sequence>
<reference evidence="4 5" key="1">
    <citation type="submission" date="2018-03" db="EMBL/GenBank/DDBJ databases">
        <title>Genomic Encyclopedia of Archaeal and Bacterial Type Strains, Phase II (KMG-II): from individual species to whole genera.</title>
        <authorList>
            <person name="Goeker M."/>
        </authorList>
    </citation>
    <scope>NUCLEOTIDE SEQUENCE [LARGE SCALE GENOMIC DNA]</scope>
    <source>
        <strain evidence="4 5">DSM 43146</strain>
    </source>
</reference>
<accession>A0A2T0JY13</accession>
<dbReference type="InterPro" id="IPR003768">
    <property type="entry name" value="ScpA"/>
</dbReference>
<evidence type="ECO:0000256" key="2">
    <source>
        <dbReference type="ARBA" id="ARBA00044777"/>
    </source>
</evidence>
<dbReference type="PANTHER" id="PTHR33969:SF2">
    <property type="entry name" value="SEGREGATION AND CONDENSATION PROTEIN A"/>
    <property type="match status" value="1"/>
</dbReference>
<evidence type="ECO:0000313" key="4">
    <source>
        <dbReference type="EMBL" id="PRX13364.1"/>
    </source>
</evidence>
<keyword evidence="5" id="KW-1185">Reference proteome</keyword>
<dbReference type="PANTHER" id="PTHR33969">
    <property type="entry name" value="SEGREGATION AND CONDENSATION PROTEIN A"/>
    <property type="match status" value="1"/>
</dbReference>
<dbReference type="Pfam" id="PF02616">
    <property type="entry name" value="SMC_ScpA"/>
    <property type="match status" value="1"/>
</dbReference>
<protein>
    <recommendedName>
        <fullName evidence="2">Segregation and condensation protein A</fullName>
    </recommendedName>
</protein>
<dbReference type="GO" id="GO:0007059">
    <property type="term" value="P:chromosome segregation"/>
    <property type="evidence" value="ECO:0007669"/>
    <property type="project" value="UniProtKB-KW"/>
</dbReference>
<gene>
    <name evidence="4" type="ORF">CLV67_12576</name>
</gene>